<dbReference type="Proteomes" id="UP000383932">
    <property type="component" value="Unassembled WGS sequence"/>
</dbReference>
<comment type="caution">
    <text evidence="2">The sequence shown here is derived from an EMBL/GenBank/DDBJ whole genome shotgun (WGS) entry which is preliminary data.</text>
</comment>
<keyword evidence="1" id="KW-0732">Signal</keyword>
<feature type="signal peptide" evidence="1">
    <location>
        <begin position="1"/>
        <end position="19"/>
    </location>
</feature>
<evidence type="ECO:0000313" key="2">
    <source>
        <dbReference type="EMBL" id="KAB5591307.1"/>
    </source>
</evidence>
<evidence type="ECO:0008006" key="4">
    <source>
        <dbReference type="Google" id="ProtNLM"/>
    </source>
</evidence>
<sequence>MKTVYTTLLLCSSALMATAADTWGGAFALGPTTANIIESTTTIVPGEAPPTQNGVLFLWPGMSNGTGDLVQTCLEQHQDNSWCGAGKGEWCVRASVFGWFGQRDGQAAVVKGSDAVTIHYKLGEDKMTWTQTVTIDGKVVSTLDSASGPYMKGWGTGTECNEGCNGTISAQKYTNTTIVLDAPDARFDSTRSSGNGVTFTDMVSEEGGKVWKIETIDIAPMVEA</sequence>
<accession>A0A5N5QJ35</accession>
<feature type="chain" id="PRO_5024402730" description="Effector protein" evidence="1">
    <location>
        <begin position="20"/>
        <end position="224"/>
    </location>
</feature>
<protein>
    <recommendedName>
        <fullName evidence="4">Effector protein</fullName>
    </recommendedName>
</protein>
<evidence type="ECO:0000313" key="3">
    <source>
        <dbReference type="Proteomes" id="UP000383932"/>
    </source>
</evidence>
<dbReference type="OrthoDB" id="5086500at2759"/>
<evidence type="ECO:0000256" key="1">
    <source>
        <dbReference type="SAM" id="SignalP"/>
    </source>
</evidence>
<reference evidence="2 3" key="1">
    <citation type="journal article" date="2019" name="Fungal Biol. Biotechnol.">
        <title>Draft genome sequence of fastidious pathogen Ceratobasidium theobromae, which causes vascular-streak dieback in Theobroma cacao.</title>
        <authorList>
            <person name="Ali S.S."/>
            <person name="Asman A."/>
            <person name="Shao J."/>
            <person name="Firmansyah A.P."/>
            <person name="Susilo A.W."/>
            <person name="Rosmana A."/>
            <person name="McMahon P."/>
            <person name="Junaid M."/>
            <person name="Guest D."/>
            <person name="Kheng T.Y."/>
            <person name="Meinhardt L.W."/>
            <person name="Bailey B.A."/>
        </authorList>
    </citation>
    <scope>NUCLEOTIDE SEQUENCE [LARGE SCALE GENOMIC DNA]</scope>
    <source>
        <strain evidence="2 3">CT2</strain>
    </source>
</reference>
<dbReference type="EMBL" id="SSOP01000112">
    <property type="protein sequence ID" value="KAB5591307.1"/>
    <property type="molecule type" value="Genomic_DNA"/>
</dbReference>
<name>A0A5N5QJ35_9AGAM</name>
<organism evidence="2 3">
    <name type="scientific">Ceratobasidium theobromae</name>
    <dbReference type="NCBI Taxonomy" id="1582974"/>
    <lineage>
        <taxon>Eukaryota</taxon>
        <taxon>Fungi</taxon>
        <taxon>Dikarya</taxon>
        <taxon>Basidiomycota</taxon>
        <taxon>Agaricomycotina</taxon>
        <taxon>Agaricomycetes</taxon>
        <taxon>Cantharellales</taxon>
        <taxon>Ceratobasidiaceae</taxon>
        <taxon>Ceratobasidium</taxon>
    </lineage>
</organism>
<keyword evidence="3" id="KW-1185">Reference proteome</keyword>
<dbReference type="AlphaFoldDB" id="A0A5N5QJ35"/>
<proteinExistence type="predicted"/>
<gene>
    <name evidence="2" type="ORF">CTheo_5266</name>
</gene>